<evidence type="ECO:0000256" key="1">
    <source>
        <dbReference type="SAM" id="MobiDB-lite"/>
    </source>
</evidence>
<accession>A0ABR2LSW6</accession>
<evidence type="ECO:0000313" key="2">
    <source>
        <dbReference type="EMBL" id="KAK8949995.1"/>
    </source>
</evidence>
<name>A0ABR2LSW6_9ASPA</name>
<protein>
    <submittedName>
        <fullName evidence="2">Uncharacterized protein</fullName>
    </submittedName>
</protein>
<dbReference type="EMBL" id="JBBWWR010000015">
    <property type="protein sequence ID" value="KAK8949995.1"/>
    <property type="molecule type" value="Genomic_DNA"/>
</dbReference>
<feature type="region of interest" description="Disordered" evidence="1">
    <location>
        <begin position="78"/>
        <end position="101"/>
    </location>
</feature>
<comment type="caution">
    <text evidence="2">The sequence shown here is derived from an EMBL/GenBank/DDBJ whole genome shotgun (WGS) entry which is preliminary data.</text>
</comment>
<proteinExistence type="predicted"/>
<keyword evidence="3" id="KW-1185">Reference proteome</keyword>
<organism evidence="2 3">
    <name type="scientific">Platanthera guangdongensis</name>
    <dbReference type="NCBI Taxonomy" id="2320717"/>
    <lineage>
        <taxon>Eukaryota</taxon>
        <taxon>Viridiplantae</taxon>
        <taxon>Streptophyta</taxon>
        <taxon>Embryophyta</taxon>
        <taxon>Tracheophyta</taxon>
        <taxon>Spermatophyta</taxon>
        <taxon>Magnoliopsida</taxon>
        <taxon>Liliopsida</taxon>
        <taxon>Asparagales</taxon>
        <taxon>Orchidaceae</taxon>
        <taxon>Orchidoideae</taxon>
        <taxon>Orchideae</taxon>
        <taxon>Orchidinae</taxon>
        <taxon>Platanthera</taxon>
    </lineage>
</organism>
<dbReference type="Proteomes" id="UP001412067">
    <property type="component" value="Unassembled WGS sequence"/>
</dbReference>
<feature type="compositionally biased region" description="Low complexity" evidence="1">
    <location>
        <begin position="88"/>
        <end position="101"/>
    </location>
</feature>
<reference evidence="2 3" key="1">
    <citation type="journal article" date="2022" name="Nat. Plants">
        <title>Genomes of leafy and leafless Platanthera orchids illuminate the evolution of mycoheterotrophy.</title>
        <authorList>
            <person name="Li M.H."/>
            <person name="Liu K.W."/>
            <person name="Li Z."/>
            <person name="Lu H.C."/>
            <person name="Ye Q.L."/>
            <person name="Zhang D."/>
            <person name="Wang J.Y."/>
            <person name="Li Y.F."/>
            <person name="Zhong Z.M."/>
            <person name="Liu X."/>
            <person name="Yu X."/>
            <person name="Liu D.K."/>
            <person name="Tu X.D."/>
            <person name="Liu B."/>
            <person name="Hao Y."/>
            <person name="Liao X.Y."/>
            <person name="Jiang Y.T."/>
            <person name="Sun W.H."/>
            <person name="Chen J."/>
            <person name="Chen Y.Q."/>
            <person name="Ai Y."/>
            <person name="Zhai J.W."/>
            <person name="Wu S.S."/>
            <person name="Zhou Z."/>
            <person name="Hsiao Y.Y."/>
            <person name="Wu W.L."/>
            <person name="Chen Y.Y."/>
            <person name="Lin Y.F."/>
            <person name="Hsu J.L."/>
            <person name="Li C.Y."/>
            <person name="Wang Z.W."/>
            <person name="Zhao X."/>
            <person name="Zhong W.Y."/>
            <person name="Ma X.K."/>
            <person name="Ma L."/>
            <person name="Huang J."/>
            <person name="Chen G.Z."/>
            <person name="Huang M.Z."/>
            <person name="Huang L."/>
            <person name="Peng D.H."/>
            <person name="Luo Y.B."/>
            <person name="Zou S.Q."/>
            <person name="Chen S.P."/>
            <person name="Lan S."/>
            <person name="Tsai W.C."/>
            <person name="Van de Peer Y."/>
            <person name="Liu Z.J."/>
        </authorList>
    </citation>
    <scope>NUCLEOTIDE SEQUENCE [LARGE SCALE GENOMIC DNA]</scope>
    <source>
        <strain evidence="2">Lor288</strain>
    </source>
</reference>
<gene>
    <name evidence="2" type="ORF">KSP40_PGU015848</name>
</gene>
<evidence type="ECO:0000313" key="3">
    <source>
        <dbReference type="Proteomes" id="UP001412067"/>
    </source>
</evidence>
<sequence length="526" mass="57187">MLRFFEPEIDTWLPAAATPPLPPRRYITAVDPSLPADQEFRHSQLNSDAPAMPAAAAGRRFRPSALATVDLVKRRWIPAAPPPENTGSRSSSPNTSASSVDSMNSNCCMSISWPNSDANFSLESPPTDPQLISLFQDPPLINSAGGEGCYSTKPVNYARKDQHESMVDWKKKPRAINTMEAVARESKKLKGGGVNYLPLINSTSSPQSKMLATDQEIFKGSLQVMSKSMKIGEKVTALQQLVSPFGKVLSSHYFESILSCETFDVQVKNGGERDHQKKPKSFAEVGLCFALAPVCSLAFFLDSRAPLLNLAFSESPPDRKKEAGQCFHDPVSAATFLPDHPARAFRSGFRRLLVSRFSGDRRSSHSKEKGRDFEDVEKGSGFYLTLKENTPAEIPMLHIQRLVLPCGDLKWISASKGECLRSRSKGIFSLLSKTAAVFQAAVEIILEAGALLPARARPRPPSPHLRRPPAAIPAVAKFFAAAVGDSSPLEGGVSSVLLEGVFSTVSRASSFTISGVPFLVFVCYFA</sequence>